<name>F8F6H8_PAEMK</name>
<feature type="domain" description="Beta-lactamase-related" evidence="3">
    <location>
        <begin position="48"/>
        <end position="370"/>
    </location>
</feature>
<feature type="chain" id="PRO_5038761675" evidence="2">
    <location>
        <begin position="29"/>
        <end position="638"/>
    </location>
</feature>
<dbReference type="EMBL" id="CP002869">
    <property type="protein sequence ID" value="AEI42932.1"/>
    <property type="molecule type" value="Genomic_DNA"/>
</dbReference>
<evidence type="ECO:0000256" key="2">
    <source>
        <dbReference type="SAM" id="SignalP"/>
    </source>
</evidence>
<keyword evidence="2" id="KW-0732">Signal</keyword>
<dbReference type="AlphaFoldDB" id="F8F6H8"/>
<dbReference type="Proteomes" id="UP000006620">
    <property type="component" value="Chromosome"/>
</dbReference>
<dbReference type="SUPFAM" id="SSF56601">
    <property type="entry name" value="beta-lactamase/transpeptidase-like"/>
    <property type="match status" value="1"/>
</dbReference>
<dbReference type="HOGENOM" id="CLU_022757_1_0_9"/>
<feature type="transmembrane region" description="Helical" evidence="1">
    <location>
        <begin position="578"/>
        <end position="599"/>
    </location>
</feature>
<reference evidence="5" key="1">
    <citation type="submission" date="2011-06" db="EMBL/GenBank/DDBJ databases">
        <title>Complete genome sequence of Paenibacillus mucilaginosus KNP414.</title>
        <authorList>
            <person name="Wang J."/>
            <person name="Hu S."/>
            <person name="Hu X."/>
            <person name="Zhang B."/>
            <person name="Dong D."/>
            <person name="Zhang S."/>
            <person name="Zhao K."/>
            <person name="Wu D."/>
        </authorList>
    </citation>
    <scope>NUCLEOTIDE SEQUENCE [LARGE SCALE GENOMIC DNA]</scope>
    <source>
        <strain evidence="5">KNP414</strain>
    </source>
</reference>
<dbReference type="Gene3D" id="3.40.710.10">
    <property type="entry name" value="DD-peptidase/beta-lactamase superfamily"/>
    <property type="match status" value="1"/>
</dbReference>
<keyword evidence="1" id="KW-1133">Transmembrane helix</keyword>
<evidence type="ECO:0000259" key="3">
    <source>
        <dbReference type="Pfam" id="PF00144"/>
    </source>
</evidence>
<evidence type="ECO:0000256" key="1">
    <source>
        <dbReference type="SAM" id="Phobius"/>
    </source>
</evidence>
<accession>F8F6H8</accession>
<dbReference type="PANTHER" id="PTHR46825:SF9">
    <property type="entry name" value="BETA-LACTAMASE-RELATED DOMAIN-CONTAINING PROTEIN"/>
    <property type="match status" value="1"/>
</dbReference>
<dbReference type="InterPro" id="IPR050491">
    <property type="entry name" value="AmpC-like"/>
</dbReference>
<organism evidence="4 5">
    <name type="scientific">Paenibacillus mucilaginosus (strain KNP414)</name>
    <dbReference type="NCBI Taxonomy" id="1036673"/>
    <lineage>
        <taxon>Bacteria</taxon>
        <taxon>Bacillati</taxon>
        <taxon>Bacillota</taxon>
        <taxon>Bacilli</taxon>
        <taxon>Bacillales</taxon>
        <taxon>Paenibacillaceae</taxon>
        <taxon>Paenibacillus</taxon>
    </lineage>
</organism>
<evidence type="ECO:0000313" key="4">
    <source>
        <dbReference type="EMBL" id="AEI42932.1"/>
    </source>
</evidence>
<dbReference type="PATRIC" id="fig|1036673.3.peg.4044"/>
<evidence type="ECO:0000313" key="5">
    <source>
        <dbReference type="Proteomes" id="UP000006620"/>
    </source>
</evidence>
<proteinExistence type="predicted"/>
<gene>
    <name evidence="4" type="ordered locus">KNP414_04400</name>
</gene>
<feature type="signal peptide" evidence="2">
    <location>
        <begin position="1"/>
        <end position="28"/>
    </location>
</feature>
<dbReference type="InterPro" id="IPR012338">
    <property type="entry name" value="Beta-lactam/transpept-like"/>
</dbReference>
<sequence>METMKSILKSAVRLLLCACLLLPPVVTDGQTAAADFILTPSALETALDPLIKDRMNTLHIPGAAVVVTRGESIYFSKGYGYATLEPLSPMDPAGTRIPIGSLTKSVTATAAMQLVETGRLDLRRDINTYLNTYQLQPYHNTPITLHDLLTHTSGLDQAVYGVYGRSEDTVPSAAMFLKRYSGLQPPIRPPGAKYEYSNVGLGLVGNLIEQTSGQTLSSFYKEHLFGPLKMPSATLDLPVGDPKLAKSYTYSRGSYEEVPYSHIALPGAGGLSVVPNEFANYLIAHLNRGQAGGQGILKPEPSLNAMHAKQYAANEQQDGLGYGFFRGRTSAGLLTLYHTGEIDGFVSELVLIPSERIGIFVAINGGSSGVELHDRIVDVLSNYMILPLQMSASGRSAGSGTSAGYEPAELAGDYQAGINPVHGWGKWLRFLGGFSSKVEAMDSSTLQVTGIFSGSEERQTKIFKPAGAGLYRDAAGPETLSFHKVNGKMTVNGSDNITLEKVSFWQKTWTLLSLYAAGSLIFVVTVLIWLARYGIRSLRRSAQPVSRLIGGIALLQTVFLMIHLTYGISQLTYGYPGWYAWGICSLPLLSAALAILLLWKSAVNRKSGGAVWKIAFSTFTLGFTAFLFYWNFLSIHYS</sequence>
<protein>
    <submittedName>
        <fullName evidence="4">Hypothetical membrane protein</fullName>
    </submittedName>
</protein>
<dbReference type="PANTHER" id="PTHR46825">
    <property type="entry name" value="D-ALANYL-D-ALANINE-CARBOXYPEPTIDASE/ENDOPEPTIDASE AMPH"/>
    <property type="match status" value="1"/>
</dbReference>
<keyword evidence="1" id="KW-0472">Membrane</keyword>
<feature type="transmembrane region" description="Helical" evidence="1">
    <location>
        <begin position="509"/>
        <end position="533"/>
    </location>
</feature>
<feature type="transmembrane region" description="Helical" evidence="1">
    <location>
        <begin position="611"/>
        <end position="632"/>
    </location>
</feature>
<dbReference type="InterPro" id="IPR001466">
    <property type="entry name" value="Beta-lactam-related"/>
</dbReference>
<dbReference type="KEGG" id="pms:KNP414_04400"/>
<dbReference type="Pfam" id="PF00144">
    <property type="entry name" value="Beta-lactamase"/>
    <property type="match status" value="1"/>
</dbReference>
<feature type="transmembrane region" description="Helical" evidence="1">
    <location>
        <begin position="545"/>
        <end position="566"/>
    </location>
</feature>
<keyword evidence="1" id="KW-0812">Transmembrane</keyword>
<reference evidence="4 5" key="2">
    <citation type="journal article" date="2013" name="Genome Announc.">
        <title>Genome Sequence of Growth-Improving Paenibacillus mucilaginosus Strain KNP414.</title>
        <authorList>
            <person name="Lu J.J."/>
            <person name="Wang J.F."/>
            <person name="Hu X.F."/>
        </authorList>
    </citation>
    <scope>NUCLEOTIDE SEQUENCE [LARGE SCALE GENOMIC DNA]</scope>
    <source>
        <strain evidence="4 5">KNP414</strain>
    </source>
</reference>